<evidence type="ECO:0000313" key="2">
    <source>
        <dbReference type="Proteomes" id="UP001221757"/>
    </source>
</evidence>
<proteinExistence type="predicted"/>
<comment type="caution">
    <text evidence="1">The sequence shown here is derived from an EMBL/GenBank/DDBJ whole genome shotgun (WGS) entry which is preliminary data.</text>
</comment>
<accession>A0AAD7DMS5</accession>
<dbReference type="EMBL" id="JARKIE010000039">
    <property type="protein sequence ID" value="KAJ7695043.1"/>
    <property type="molecule type" value="Genomic_DNA"/>
</dbReference>
<feature type="non-terminal residue" evidence="1">
    <location>
        <position position="203"/>
    </location>
</feature>
<dbReference type="Proteomes" id="UP001221757">
    <property type="component" value="Unassembled WGS sequence"/>
</dbReference>
<protein>
    <submittedName>
        <fullName evidence="1">Uncharacterized protein</fullName>
    </submittedName>
</protein>
<evidence type="ECO:0000313" key="1">
    <source>
        <dbReference type="EMBL" id="KAJ7695043.1"/>
    </source>
</evidence>
<sequence length="203" mass="20369">MRTSQPPGDQNEGRADSRTNCFLIGAGRGAAGRVVTTQVGAHMLAERPARPASSSTAGVAAFTWGTAEVGAHILAESPARPASSSTMTATFTRGTNAGAETSREAAGGGAMIRTGQPPRAHANVSGLLGSHCSLGACSVERAISWVAGITAVGRIVGTNAGTEGLSWGTFTEEAWTETDGSRVAVSTGTAGGINAVTSGLNWQ</sequence>
<reference evidence="1" key="1">
    <citation type="submission" date="2023-03" db="EMBL/GenBank/DDBJ databases">
        <title>Massive genome expansion in bonnet fungi (Mycena s.s.) driven by repeated elements and novel gene families across ecological guilds.</title>
        <authorList>
            <consortium name="Lawrence Berkeley National Laboratory"/>
            <person name="Harder C.B."/>
            <person name="Miyauchi S."/>
            <person name="Viragh M."/>
            <person name="Kuo A."/>
            <person name="Thoen E."/>
            <person name="Andreopoulos B."/>
            <person name="Lu D."/>
            <person name="Skrede I."/>
            <person name="Drula E."/>
            <person name="Henrissat B."/>
            <person name="Morin E."/>
            <person name="Kohler A."/>
            <person name="Barry K."/>
            <person name="LaButti K."/>
            <person name="Morin E."/>
            <person name="Salamov A."/>
            <person name="Lipzen A."/>
            <person name="Mereny Z."/>
            <person name="Hegedus B."/>
            <person name="Baldrian P."/>
            <person name="Stursova M."/>
            <person name="Weitz H."/>
            <person name="Taylor A."/>
            <person name="Grigoriev I.V."/>
            <person name="Nagy L.G."/>
            <person name="Martin F."/>
            <person name="Kauserud H."/>
        </authorList>
    </citation>
    <scope>NUCLEOTIDE SEQUENCE</scope>
    <source>
        <strain evidence="1">CBHHK067</strain>
    </source>
</reference>
<keyword evidence="2" id="KW-1185">Reference proteome</keyword>
<name>A0AAD7DMS5_MYCRO</name>
<dbReference type="AlphaFoldDB" id="A0AAD7DMS5"/>
<gene>
    <name evidence="1" type="ORF">B0H17DRAFT_1056147</name>
</gene>
<organism evidence="1 2">
    <name type="scientific">Mycena rosella</name>
    <name type="common">Pink bonnet</name>
    <name type="synonym">Agaricus rosellus</name>
    <dbReference type="NCBI Taxonomy" id="1033263"/>
    <lineage>
        <taxon>Eukaryota</taxon>
        <taxon>Fungi</taxon>
        <taxon>Dikarya</taxon>
        <taxon>Basidiomycota</taxon>
        <taxon>Agaricomycotina</taxon>
        <taxon>Agaricomycetes</taxon>
        <taxon>Agaricomycetidae</taxon>
        <taxon>Agaricales</taxon>
        <taxon>Marasmiineae</taxon>
        <taxon>Mycenaceae</taxon>
        <taxon>Mycena</taxon>
    </lineage>
</organism>